<gene>
    <name evidence="1" type="ORF">Tcan_01340</name>
</gene>
<protein>
    <submittedName>
        <fullName evidence="1">Uncharacterized protein</fullName>
    </submittedName>
</protein>
<sequence>RISEKKKTNCLSRRLLYFECVILRTHYGSRNFCHVTAYVCARSCSCARLACKLFRIYGYGVVSGVRSRLLTVVSQSPMNEKVLLKKNGKRKQSELATCSPQSDGSMKMKRKKVKKKLCKPSGTDASLSVNSPVTMKKRKVDDFLSAV</sequence>
<feature type="non-terminal residue" evidence="1">
    <location>
        <position position="147"/>
    </location>
</feature>
<comment type="caution">
    <text evidence="1">The sequence shown here is derived from an EMBL/GenBank/DDBJ whole genome shotgun (WGS) entry which is preliminary data.</text>
</comment>
<proteinExistence type="predicted"/>
<reference evidence="1 2" key="1">
    <citation type="submission" date="2014-11" db="EMBL/GenBank/DDBJ databases">
        <title>Genetic blueprint of the zoonotic pathogen Toxocara canis.</title>
        <authorList>
            <person name="Zhu X.-Q."/>
            <person name="Korhonen P.K."/>
            <person name="Cai H."/>
            <person name="Young N.D."/>
            <person name="Nejsum P."/>
            <person name="von Samson-Himmelstjerna G."/>
            <person name="Boag P.R."/>
            <person name="Tan P."/>
            <person name="Li Q."/>
            <person name="Min J."/>
            <person name="Yang Y."/>
            <person name="Wang X."/>
            <person name="Fang X."/>
            <person name="Hall R.S."/>
            <person name="Hofmann A."/>
            <person name="Sternberg P.W."/>
            <person name="Jex A.R."/>
            <person name="Gasser R.B."/>
        </authorList>
    </citation>
    <scope>NUCLEOTIDE SEQUENCE [LARGE SCALE GENOMIC DNA]</scope>
    <source>
        <strain evidence="1">PN_DK_2014</strain>
    </source>
</reference>
<accession>A0A0B2UQ19</accession>
<organism evidence="1 2">
    <name type="scientific">Toxocara canis</name>
    <name type="common">Canine roundworm</name>
    <dbReference type="NCBI Taxonomy" id="6265"/>
    <lineage>
        <taxon>Eukaryota</taxon>
        <taxon>Metazoa</taxon>
        <taxon>Ecdysozoa</taxon>
        <taxon>Nematoda</taxon>
        <taxon>Chromadorea</taxon>
        <taxon>Rhabditida</taxon>
        <taxon>Spirurina</taxon>
        <taxon>Ascaridomorpha</taxon>
        <taxon>Ascaridoidea</taxon>
        <taxon>Toxocaridae</taxon>
        <taxon>Toxocara</taxon>
    </lineage>
</organism>
<evidence type="ECO:0000313" key="1">
    <source>
        <dbReference type="EMBL" id="KHN71488.1"/>
    </source>
</evidence>
<feature type="non-terminal residue" evidence="1">
    <location>
        <position position="1"/>
    </location>
</feature>
<evidence type="ECO:0000313" key="2">
    <source>
        <dbReference type="Proteomes" id="UP000031036"/>
    </source>
</evidence>
<dbReference type="EMBL" id="JPKZ01022091">
    <property type="protein sequence ID" value="KHN71488.1"/>
    <property type="molecule type" value="Genomic_DNA"/>
</dbReference>
<dbReference type="Proteomes" id="UP000031036">
    <property type="component" value="Unassembled WGS sequence"/>
</dbReference>
<keyword evidence="2" id="KW-1185">Reference proteome</keyword>
<name>A0A0B2UQ19_TOXCA</name>
<dbReference type="AlphaFoldDB" id="A0A0B2UQ19"/>